<dbReference type="RefSeq" id="WP_182872318.1">
    <property type="nucleotide sequence ID" value="NZ_AP022639.1"/>
</dbReference>
<name>A0A810BYY0_9BRAD</name>
<organism evidence="3">
    <name type="scientific">Bradyrhizobium diazoefficiens</name>
    <dbReference type="NCBI Taxonomy" id="1355477"/>
    <lineage>
        <taxon>Bacteria</taxon>
        <taxon>Pseudomonadati</taxon>
        <taxon>Pseudomonadota</taxon>
        <taxon>Alphaproteobacteria</taxon>
        <taxon>Hyphomicrobiales</taxon>
        <taxon>Nitrobacteraceae</taxon>
        <taxon>Bradyrhizobium</taxon>
    </lineage>
</organism>
<reference evidence="1" key="1">
    <citation type="submission" date="2020-05" db="EMBL/GenBank/DDBJ databases">
        <title>Complete genome sequence of Bradyrhizobium diazoefficiens XF2 isolated from soybean nodule.</title>
        <authorList>
            <person name="Noda R."/>
            <person name="Kakizaki K."/>
            <person name="Minamisawa K."/>
        </authorList>
    </citation>
    <scope>NUCLEOTIDE SEQUENCE</scope>
    <source>
        <strain evidence="1">XF2</strain>
    </source>
</reference>
<evidence type="ECO:0000313" key="1">
    <source>
        <dbReference type="EMBL" id="BCE32980.1"/>
    </source>
</evidence>
<proteinExistence type="predicted"/>
<evidence type="ECO:0000313" key="3">
    <source>
        <dbReference type="EMBL" id="BCE82386.1"/>
    </source>
</evidence>
<reference evidence="3" key="3">
    <citation type="submission" date="2020-05" db="EMBL/GenBank/DDBJ databases">
        <title>Complete genome sequence of Bradyrhizobium diazoefficiens XF9 isolated from soybean nodule.</title>
        <authorList>
            <person name="Noda R."/>
            <person name="Kakizaki K."/>
            <person name="Minamisawa K."/>
        </authorList>
    </citation>
    <scope>NUCLEOTIDE SEQUENCE</scope>
    <source>
        <strain evidence="3">XF9</strain>
    </source>
</reference>
<sequence>MLKPTTVLRRFIEEAENTYGPKLRYSSVALVPEGEISNPFTSFCTDETNQSRMAIVLLGERTFADEALAEYQLAHEAIHCLAGSMPTTCLEEGLATHFSLHNSVINGDRAKRLENVLDQERTAYLALIRQLLCKWPNAIRDLRHGGARPFGEIKIAELVEYGVSQELAEILCKSTDEWRTLRLPGS</sequence>
<evidence type="ECO:0000313" key="4">
    <source>
        <dbReference type="EMBL" id="BCE85297.1"/>
    </source>
</evidence>
<dbReference type="EMBL" id="AP023098">
    <property type="protein sequence ID" value="BCE82386.1"/>
    <property type="molecule type" value="Genomic_DNA"/>
</dbReference>
<evidence type="ECO:0000313" key="2">
    <source>
        <dbReference type="EMBL" id="BCE41758.1"/>
    </source>
</evidence>
<reference evidence="2" key="2">
    <citation type="submission" date="2020-05" db="EMBL/GenBank/DDBJ databases">
        <title>Complete genome sequence of Bradyrhizobium diazoefficiens XF3 isolated from soybean nodule.</title>
        <authorList>
            <person name="Noda R."/>
            <person name="Kakizaki K."/>
            <person name="Minamisawa K."/>
        </authorList>
    </citation>
    <scope>NUCLEOTIDE SEQUENCE</scope>
    <source>
        <strain evidence="2">XF3</strain>
    </source>
</reference>
<dbReference type="EMBL" id="AP023093">
    <property type="protein sequence ID" value="BCE41758.1"/>
    <property type="molecule type" value="Genomic_DNA"/>
</dbReference>
<accession>A0A810BYY0</accession>
<dbReference type="EMBL" id="AP023098">
    <property type="protein sequence ID" value="BCE85297.1"/>
    <property type="molecule type" value="Genomic_DNA"/>
</dbReference>
<dbReference type="EMBL" id="AP023092">
    <property type="protein sequence ID" value="BCE32980.1"/>
    <property type="molecule type" value="Genomic_DNA"/>
</dbReference>
<dbReference type="AlphaFoldDB" id="A0A810BYY0"/>
<gene>
    <name evidence="1" type="ORF">XF2B_67490</name>
    <name evidence="2" type="ORF">XF3B_67890</name>
    <name evidence="3" type="ORF">XF9B_38070</name>
    <name evidence="4" type="ORF">XF9B_67180</name>
</gene>
<protein>
    <submittedName>
        <fullName evidence="3">Uncharacterized protein</fullName>
    </submittedName>
</protein>